<keyword evidence="5" id="KW-1185">Reference proteome</keyword>
<feature type="region of interest" description="Disordered" evidence="1">
    <location>
        <begin position="513"/>
        <end position="532"/>
    </location>
</feature>
<accession>A0A246BNT7</accession>
<dbReference type="SUPFAM" id="SSF53300">
    <property type="entry name" value="vWA-like"/>
    <property type="match status" value="1"/>
</dbReference>
<evidence type="ECO:0000313" key="4">
    <source>
        <dbReference type="EMBL" id="OWL97323.1"/>
    </source>
</evidence>
<dbReference type="InterPro" id="IPR036465">
    <property type="entry name" value="vWFA_dom_sf"/>
</dbReference>
<feature type="region of interest" description="Disordered" evidence="1">
    <location>
        <begin position="41"/>
        <end position="64"/>
    </location>
</feature>
<reference evidence="4 5" key="1">
    <citation type="submission" date="2017-05" db="EMBL/GenBank/DDBJ databases">
        <title>De novo genome assembly of Deniococcus indicus strain DR1.</title>
        <authorList>
            <person name="Chauhan D."/>
            <person name="Yennamalli R.M."/>
            <person name="Priyadarshini R."/>
        </authorList>
    </citation>
    <scope>NUCLEOTIDE SEQUENCE [LARGE SCALE GENOMIC DNA]</scope>
    <source>
        <strain evidence="4 5">DR1</strain>
    </source>
</reference>
<feature type="compositionally biased region" description="Pro residues" evidence="1">
    <location>
        <begin position="458"/>
        <end position="472"/>
    </location>
</feature>
<evidence type="ECO:0000256" key="1">
    <source>
        <dbReference type="SAM" id="MobiDB-lite"/>
    </source>
</evidence>
<comment type="caution">
    <text evidence="4">The sequence shown here is derived from an EMBL/GenBank/DDBJ whole genome shotgun (WGS) entry which is preliminary data.</text>
</comment>
<organism evidence="4 5">
    <name type="scientific">Deinococcus indicus</name>
    <dbReference type="NCBI Taxonomy" id="223556"/>
    <lineage>
        <taxon>Bacteria</taxon>
        <taxon>Thermotogati</taxon>
        <taxon>Deinococcota</taxon>
        <taxon>Deinococci</taxon>
        <taxon>Deinococcales</taxon>
        <taxon>Deinococcaceae</taxon>
        <taxon>Deinococcus</taxon>
    </lineage>
</organism>
<dbReference type="CDD" id="cd00198">
    <property type="entry name" value="vWFA"/>
    <property type="match status" value="1"/>
</dbReference>
<sequence length="724" mass="74342">MDRAPASTAPITAPPPAPRPGRSRPLTALLLTCLLLNPTQTGAAQTGTPQSGTAQTRTAQTTQASGAAAVQPACALPAGPLPTRTRAVIVLDTSGSMRGLGDGRADIFEQVKASVDRYVQVRTPDELTLITFDGGLRTRRTFSDPARNPDWTAALAATRADGNNTYLYRSLRAALQPLTPQPDTLTTVFVLTDGIDNDSAATAGAAQAALDAFTARGPLDRLHYVALGTDIPAAARAALEGSDYASGLTLPLRRIPDLTGQTAAGTGLEGGLLTITDPAAADTAFPPGTPLTLAVSPGARNVRLNTARLNNVPADTGRLNLTGPVQAGAAALLCAPPSEAAGQVAPRARRVLLRLTGSAPLLTWLNPGEDRTLKAGEHATLRYRAAPGLPLEQASVRGAAGLRAEVRALPGSRELSVQFMGLDLPAGQSVTPTLLIPGLPPQPLPALTGAAGGRLPTVPPVTAPVTPTPPTTEPTTGPAGGADSGRAPSPLAALVGLALAAALLLGWRARRKAPAPAARPARPAPPTPVEGLEYRDDRTLALVGADGEVSSVPTPLGGPFDLGQMARVPHLSGLRAEQHRDGLRILRFPPDLEVSQGTRLLNPGDVVRPGTLLGVAVARRSRAPHPTLGSLAGLGLPLALHSRGPVLHVRGPYGEHALRVHAPVTDLGEALRAPALEGLSVSLSGRDLLLLHAPDTLQLRVAGENTVLTPGTPLPPHAVVDFLG</sequence>
<evidence type="ECO:0000256" key="2">
    <source>
        <dbReference type="SAM" id="SignalP"/>
    </source>
</evidence>
<name>A0A246BNT7_9DEIO</name>
<dbReference type="EMBL" id="NHMK01000009">
    <property type="protein sequence ID" value="OWL97323.1"/>
    <property type="molecule type" value="Genomic_DNA"/>
</dbReference>
<dbReference type="AlphaFoldDB" id="A0A246BNT7"/>
<feature type="region of interest" description="Disordered" evidence="1">
    <location>
        <begin position="1"/>
        <end position="24"/>
    </location>
</feature>
<feature type="region of interest" description="Disordered" evidence="1">
    <location>
        <begin position="458"/>
        <end position="487"/>
    </location>
</feature>
<feature type="chain" id="PRO_5012264193" description="VWFA domain-containing protein" evidence="2">
    <location>
        <begin position="44"/>
        <end position="724"/>
    </location>
</feature>
<dbReference type="Gene3D" id="3.40.50.410">
    <property type="entry name" value="von Willebrand factor, type A domain"/>
    <property type="match status" value="1"/>
</dbReference>
<evidence type="ECO:0000313" key="5">
    <source>
        <dbReference type="Proteomes" id="UP000197208"/>
    </source>
</evidence>
<dbReference type="OrthoDB" id="54366at2"/>
<keyword evidence="2" id="KW-0732">Signal</keyword>
<gene>
    <name evidence="4" type="ORF">CBQ26_03205</name>
</gene>
<evidence type="ECO:0000259" key="3">
    <source>
        <dbReference type="PROSITE" id="PS50234"/>
    </source>
</evidence>
<feature type="domain" description="VWFA" evidence="3">
    <location>
        <begin position="86"/>
        <end position="228"/>
    </location>
</feature>
<dbReference type="SMART" id="SM00327">
    <property type="entry name" value="VWA"/>
    <property type="match status" value="1"/>
</dbReference>
<proteinExistence type="predicted"/>
<dbReference type="RefSeq" id="WP_088247146.1">
    <property type="nucleotide sequence ID" value="NZ_BNAM01000013.1"/>
</dbReference>
<protein>
    <recommendedName>
        <fullName evidence="3">VWFA domain-containing protein</fullName>
    </recommendedName>
</protein>
<dbReference type="InterPro" id="IPR002035">
    <property type="entry name" value="VWF_A"/>
</dbReference>
<dbReference type="Pfam" id="PF13519">
    <property type="entry name" value="VWA_2"/>
    <property type="match status" value="1"/>
</dbReference>
<feature type="compositionally biased region" description="Low complexity" evidence="1">
    <location>
        <begin position="1"/>
        <end position="11"/>
    </location>
</feature>
<dbReference type="Proteomes" id="UP000197208">
    <property type="component" value="Unassembled WGS sequence"/>
</dbReference>
<dbReference type="PROSITE" id="PS50234">
    <property type="entry name" value="VWFA"/>
    <property type="match status" value="1"/>
</dbReference>
<feature type="signal peptide" evidence="2">
    <location>
        <begin position="1"/>
        <end position="43"/>
    </location>
</feature>